<dbReference type="CDD" id="cd03784">
    <property type="entry name" value="GT1_Gtf-like"/>
    <property type="match status" value="1"/>
</dbReference>
<dbReference type="GO" id="GO:0080044">
    <property type="term" value="F:quercetin 7-O-glucosyltransferase activity"/>
    <property type="evidence" value="ECO:0007669"/>
    <property type="project" value="TreeGrafter"/>
</dbReference>
<dbReference type="GO" id="GO:0080043">
    <property type="term" value="F:quercetin 3-O-glucosyltransferase activity"/>
    <property type="evidence" value="ECO:0007669"/>
    <property type="project" value="TreeGrafter"/>
</dbReference>
<dbReference type="AlphaFoldDB" id="A0AAV5DAJ6"/>
<evidence type="ECO:0000313" key="5">
    <source>
        <dbReference type="Proteomes" id="UP001054889"/>
    </source>
</evidence>
<reference evidence="4" key="1">
    <citation type="journal article" date="2018" name="DNA Res.">
        <title>Multiple hybrid de novo genome assembly of finger millet, an orphan allotetraploid crop.</title>
        <authorList>
            <person name="Hatakeyama M."/>
            <person name="Aluri S."/>
            <person name="Balachadran M.T."/>
            <person name="Sivarajan S.R."/>
            <person name="Patrignani A."/>
            <person name="Gruter S."/>
            <person name="Poveda L."/>
            <person name="Shimizu-Inatsugi R."/>
            <person name="Baeten J."/>
            <person name="Francoijs K.J."/>
            <person name="Nataraja K.N."/>
            <person name="Reddy Y.A.N."/>
            <person name="Phadnis S."/>
            <person name="Ravikumar R.L."/>
            <person name="Schlapbach R."/>
            <person name="Sreeman S.M."/>
            <person name="Shimizu K.K."/>
        </authorList>
    </citation>
    <scope>NUCLEOTIDE SEQUENCE</scope>
</reference>
<evidence type="ECO:0000256" key="3">
    <source>
        <dbReference type="RuleBase" id="RU003718"/>
    </source>
</evidence>
<dbReference type="EMBL" id="BQKI01000014">
    <property type="protein sequence ID" value="GJN07415.1"/>
    <property type="molecule type" value="Genomic_DNA"/>
</dbReference>
<comment type="similarity">
    <text evidence="1 3">Belongs to the UDP-glycosyltransferase family.</text>
</comment>
<evidence type="ECO:0000313" key="4">
    <source>
        <dbReference type="EMBL" id="GJN07415.1"/>
    </source>
</evidence>
<protein>
    <recommendedName>
        <fullName evidence="6">UDP-glycosyltransferases domain-containing protein</fullName>
    </recommendedName>
</protein>
<dbReference type="InterPro" id="IPR035595">
    <property type="entry name" value="UDP_glycos_trans_CS"/>
</dbReference>
<dbReference type="Proteomes" id="UP001054889">
    <property type="component" value="Unassembled WGS sequence"/>
</dbReference>
<keyword evidence="5" id="KW-1185">Reference proteome</keyword>
<dbReference type="Pfam" id="PF00201">
    <property type="entry name" value="UDPGT"/>
    <property type="match status" value="1"/>
</dbReference>
<dbReference type="PANTHER" id="PTHR11926">
    <property type="entry name" value="GLUCOSYL/GLUCURONOSYL TRANSFERASES"/>
    <property type="match status" value="1"/>
</dbReference>
<gene>
    <name evidence="4" type="primary">ga25245</name>
    <name evidence="4" type="ORF">PR202_ga25245</name>
</gene>
<dbReference type="SUPFAM" id="SSF53756">
    <property type="entry name" value="UDP-Glycosyltransferase/glycogen phosphorylase"/>
    <property type="match status" value="1"/>
</dbReference>
<evidence type="ECO:0000256" key="1">
    <source>
        <dbReference type="ARBA" id="ARBA00009995"/>
    </source>
</evidence>
<dbReference type="PANTHER" id="PTHR11926:SF1392">
    <property type="entry name" value="GLYCOSYLTRANSFERASE"/>
    <property type="match status" value="1"/>
</dbReference>
<organism evidence="4 5">
    <name type="scientific">Eleusine coracana subsp. coracana</name>
    <dbReference type="NCBI Taxonomy" id="191504"/>
    <lineage>
        <taxon>Eukaryota</taxon>
        <taxon>Viridiplantae</taxon>
        <taxon>Streptophyta</taxon>
        <taxon>Embryophyta</taxon>
        <taxon>Tracheophyta</taxon>
        <taxon>Spermatophyta</taxon>
        <taxon>Magnoliopsida</taxon>
        <taxon>Liliopsida</taxon>
        <taxon>Poales</taxon>
        <taxon>Poaceae</taxon>
        <taxon>PACMAD clade</taxon>
        <taxon>Chloridoideae</taxon>
        <taxon>Cynodonteae</taxon>
        <taxon>Eleusininae</taxon>
        <taxon>Eleusine</taxon>
    </lineage>
</organism>
<dbReference type="Gene3D" id="3.40.50.2000">
    <property type="entry name" value="Glycogen Phosphorylase B"/>
    <property type="match status" value="1"/>
</dbReference>
<comment type="caution">
    <text evidence="4">The sequence shown here is derived from an EMBL/GenBank/DDBJ whole genome shotgun (WGS) entry which is preliminary data.</text>
</comment>
<evidence type="ECO:0000256" key="2">
    <source>
        <dbReference type="ARBA" id="ARBA00022679"/>
    </source>
</evidence>
<dbReference type="InterPro" id="IPR002213">
    <property type="entry name" value="UDP_glucos_trans"/>
</dbReference>
<sequence length="208" mass="22707">MRDVFAVGPLHALSPAPASATSLWAQDGGFHEFLAGLVASGYAFLWVLRPDMVDTIQDAALREAVAAVGQDRARVVPWVAQRDVLRHRAVGCFLTHSGWNSTLEGAAEGVPMVCWPFFADQQVNSRFVAAVWGNGLDMKDVTDRAVVERMVREAMESDQVRAAATDVARRLREDVADGGASAKEFQRLVAFIRELSVCPQRKRPGLSS</sequence>
<keyword evidence="2 3" id="KW-0808">Transferase</keyword>
<dbReference type="PROSITE" id="PS00375">
    <property type="entry name" value="UDPGT"/>
    <property type="match status" value="1"/>
</dbReference>
<name>A0AAV5DAJ6_ELECO</name>
<evidence type="ECO:0008006" key="6">
    <source>
        <dbReference type="Google" id="ProtNLM"/>
    </source>
</evidence>
<reference evidence="4" key="2">
    <citation type="submission" date="2021-12" db="EMBL/GenBank/DDBJ databases">
        <title>Resequencing data analysis of finger millet.</title>
        <authorList>
            <person name="Hatakeyama M."/>
            <person name="Aluri S."/>
            <person name="Balachadran M.T."/>
            <person name="Sivarajan S.R."/>
            <person name="Poveda L."/>
            <person name="Shimizu-Inatsugi R."/>
            <person name="Schlapbach R."/>
            <person name="Sreeman S.M."/>
            <person name="Shimizu K.K."/>
        </authorList>
    </citation>
    <scope>NUCLEOTIDE SEQUENCE</scope>
</reference>
<keyword evidence="3" id="KW-0328">Glycosyltransferase</keyword>
<accession>A0AAV5DAJ6</accession>
<proteinExistence type="inferred from homology"/>